<sequence length="247" mass="27228">MAPFEIHVAGTGTNHHPAEHSVLTLRAQTKLFPTVPEAETSVVSIVNSLLDAIAPYCPQKTTTTTTTTGSTKPKDNAPISHYSLKSFETSQGRDAPTTFSKSSSQKSAYASADLIIEFRDFALLARLATTIGAMENVKIKSLEWILTPATRATVEAQARKEAARHAIRKARDYAEVFGGLSEEEAVSRVRAVLVKESVQYTTFRRPRIHLGKAYSGRIQKSEWEYEPQDVGVEVNVDGKFTVDDDER</sequence>
<protein>
    <submittedName>
        <fullName evidence="2">Uncharacterized protein</fullName>
    </submittedName>
</protein>
<gene>
    <name evidence="2" type="ORF">PMIN01_10035</name>
</gene>
<accession>A0A9P6GBD4</accession>
<evidence type="ECO:0000313" key="3">
    <source>
        <dbReference type="Proteomes" id="UP000756921"/>
    </source>
</evidence>
<feature type="region of interest" description="Disordered" evidence="1">
    <location>
        <begin position="60"/>
        <end position="79"/>
    </location>
</feature>
<comment type="caution">
    <text evidence="2">The sequence shown here is derived from an EMBL/GenBank/DDBJ whole genome shotgun (WGS) entry which is preliminary data.</text>
</comment>
<dbReference type="EMBL" id="WJXW01000011">
    <property type="protein sequence ID" value="KAF9732106.1"/>
    <property type="molecule type" value="Genomic_DNA"/>
</dbReference>
<dbReference type="OrthoDB" id="3335918at2759"/>
<dbReference type="InterPro" id="IPR007497">
    <property type="entry name" value="SIMPL/DUF541"/>
</dbReference>
<dbReference type="Gene3D" id="3.30.110.170">
    <property type="entry name" value="Protein of unknown function (DUF541), domain 1"/>
    <property type="match status" value="1"/>
</dbReference>
<keyword evidence="3" id="KW-1185">Reference proteome</keyword>
<evidence type="ECO:0000256" key="1">
    <source>
        <dbReference type="SAM" id="MobiDB-lite"/>
    </source>
</evidence>
<reference evidence="2" key="1">
    <citation type="journal article" date="2020" name="Mol. Plant Microbe Interact.">
        <title>Genome Sequence of the Biocontrol Agent Coniothyrium minitans strain Conio (IMI 134523).</title>
        <authorList>
            <person name="Patel D."/>
            <person name="Shittu T.A."/>
            <person name="Baroncelli R."/>
            <person name="Muthumeenakshi S."/>
            <person name="Osborne T.H."/>
            <person name="Janganan T.K."/>
            <person name="Sreenivasaprasad S."/>
        </authorList>
    </citation>
    <scope>NUCLEOTIDE SEQUENCE</scope>
    <source>
        <strain evidence="2">Conio</strain>
    </source>
</reference>
<dbReference type="Gene3D" id="3.30.70.2970">
    <property type="entry name" value="Protein of unknown function (DUF541), domain 2"/>
    <property type="match status" value="1"/>
</dbReference>
<name>A0A9P6GBD4_9PLEO</name>
<dbReference type="Proteomes" id="UP000756921">
    <property type="component" value="Unassembled WGS sequence"/>
</dbReference>
<evidence type="ECO:0000313" key="2">
    <source>
        <dbReference type="EMBL" id="KAF9732106.1"/>
    </source>
</evidence>
<organism evidence="2 3">
    <name type="scientific">Paraphaeosphaeria minitans</name>
    <dbReference type="NCBI Taxonomy" id="565426"/>
    <lineage>
        <taxon>Eukaryota</taxon>
        <taxon>Fungi</taxon>
        <taxon>Dikarya</taxon>
        <taxon>Ascomycota</taxon>
        <taxon>Pezizomycotina</taxon>
        <taxon>Dothideomycetes</taxon>
        <taxon>Pleosporomycetidae</taxon>
        <taxon>Pleosporales</taxon>
        <taxon>Massarineae</taxon>
        <taxon>Didymosphaeriaceae</taxon>
        <taxon>Paraphaeosphaeria</taxon>
    </lineage>
</organism>
<dbReference type="Pfam" id="PF04402">
    <property type="entry name" value="SIMPL"/>
    <property type="match status" value="1"/>
</dbReference>
<dbReference type="AlphaFoldDB" id="A0A9P6GBD4"/>
<proteinExistence type="predicted"/>